<organism evidence="2 3">
    <name type="scientific">Aeromicrobium flavum</name>
    <dbReference type="NCBI Taxonomy" id="416568"/>
    <lineage>
        <taxon>Bacteria</taxon>
        <taxon>Bacillati</taxon>
        <taxon>Actinomycetota</taxon>
        <taxon>Actinomycetes</taxon>
        <taxon>Propionibacteriales</taxon>
        <taxon>Nocardioidaceae</taxon>
        <taxon>Aeromicrobium</taxon>
    </lineage>
</organism>
<reference evidence="2 3" key="1">
    <citation type="submission" date="2019-07" db="EMBL/GenBank/DDBJ databases">
        <title>Whole genome shotgun sequence of Aeromicrobium flavum NBRC 107625.</title>
        <authorList>
            <person name="Hosoyama A."/>
            <person name="Uohara A."/>
            <person name="Ohji S."/>
            <person name="Ichikawa N."/>
        </authorList>
    </citation>
    <scope>NUCLEOTIDE SEQUENCE [LARGE SCALE GENOMIC DNA]</scope>
    <source>
        <strain evidence="2 3">NBRC 107625</strain>
    </source>
</reference>
<dbReference type="AlphaFoldDB" id="A0A512HSX6"/>
<accession>A0A512HSX6</accession>
<feature type="compositionally biased region" description="Basic and acidic residues" evidence="1">
    <location>
        <begin position="64"/>
        <end position="73"/>
    </location>
</feature>
<evidence type="ECO:0000313" key="2">
    <source>
        <dbReference type="EMBL" id="GEO88563.1"/>
    </source>
</evidence>
<dbReference type="Proteomes" id="UP000321769">
    <property type="component" value="Unassembled WGS sequence"/>
</dbReference>
<feature type="region of interest" description="Disordered" evidence="1">
    <location>
        <begin position="64"/>
        <end position="84"/>
    </location>
</feature>
<proteinExistence type="predicted"/>
<sequence length="84" mass="9340">MDALEDLVRRRGQLLDDLLAELLQLAARDDRHLDALREPHEQVADRFGNRALGRREGVIEIEGDKLGSGHPRESTVAPCVVSTT</sequence>
<dbReference type="EMBL" id="BJZQ01000002">
    <property type="protein sequence ID" value="GEO88563.1"/>
    <property type="molecule type" value="Genomic_DNA"/>
</dbReference>
<evidence type="ECO:0000256" key="1">
    <source>
        <dbReference type="SAM" id="MobiDB-lite"/>
    </source>
</evidence>
<protein>
    <submittedName>
        <fullName evidence="2">Uncharacterized protein</fullName>
    </submittedName>
</protein>
<keyword evidence="3" id="KW-1185">Reference proteome</keyword>
<comment type="caution">
    <text evidence="2">The sequence shown here is derived from an EMBL/GenBank/DDBJ whole genome shotgun (WGS) entry which is preliminary data.</text>
</comment>
<gene>
    <name evidence="2" type="ORF">AFL01nite_08900</name>
</gene>
<evidence type="ECO:0000313" key="3">
    <source>
        <dbReference type="Proteomes" id="UP000321769"/>
    </source>
</evidence>
<name>A0A512HSX6_9ACTN</name>